<dbReference type="Gene3D" id="3.90.1720.10">
    <property type="entry name" value="endopeptidase domain like (from Nostoc punctiforme)"/>
    <property type="match status" value="1"/>
</dbReference>
<dbReference type="Pfam" id="PF00877">
    <property type="entry name" value="NLPC_P60"/>
    <property type="match status" value="1"/>
</dbReference>
<evidence type="ECO:0000256" key="1">
    <source>
        <dbReference type="ARBA" id="ARBA00007074"/>
    </source>
</evidence>
<dbReference type="InterPro" id="IPR000064">
    <property type="entry name" value="NLP_P60_dom"/>
</dbReference>
<keyword evidence="5" id="KW-0175">Coiled coil</keyword>
<keyword evidence="3" id="KW-0378">Hydrolase</keyword>
<evidence type="ECO:0000256" key="4">
    <source>
        <dbReference type="ARBA" id="ARBA00022807"/>
    </source>
</evidence>
<dbReference type="EMBL" id="BAAABW010000002">
    <property type="protein sequence ID" value="GAA0333911.1"/>
    <property type="molecule type" value="Genomic_DNA"/>
</dbReference>
<dbReference type="RefSeq" id="WP_344115965.1">
    <property type="nucleotide sequence ID" value="NZ_BAAABW010000002.1"/>
</dbReference>
<feature type="domain" description="NlpC/P60" evidence="6">
    <location>
        <begin position="256"/>
        <end position="371"/>
    </location>
</feature>
<evidence type="ECO:0000313" key="7">
    <source>
        <dbReference type="EMBL" id="GAA0333911.1"/>
    </source>
</evidence>
<evidence type="ECO:0000313" key="8">
    <source>
        <dbReference type="Proteomes" id="UP001500063"/>
    </source>
</evidence>
<sequence length="371" mass="39560">MRWHGRGASGGDGDTGTPGGGRLIATTALVCVAAVAGVTVLSGAAYADPKPPPRSLEDVHKEVEGLYRQAEAATDAYNAAGEEQRLQEKSIADLARSAAAAQERMNRLKDQAGALARAQYRDGSMPPQARLFLSASPQTFLDGIALAHKGEAATRGVIAQVAATQKALDGYAKAAGERWKALDGERRKKESAKKEIEAKLAAAKELESRLEEKEKERLRKLEEDRARQEQQKWLASEPAKGVTVKEALQDSGAAATDEGKRAVAFATAQIGKNYVWGAEGPDTYDCSGLTLKAWSAAGRPIPRTSQEQWRQLPKVDVKDMRPGDLVIYFADASHVGMYVGDGTIVHAPRPGRQVTLAGAGSMPILGVVRPG</sequence>
<feature type="coiled-coil region" evidence="5">
    <location>
        <begin position="182"/>
        <end position="231"/>
    </location>
</feature>
<evidence type="ECO:0000256" key="3">
    <source>
        <dbReference type="ARBA" id="ARBA00022801"/>
    </source>
</evidence>
<dbReference type="PANTHER" id="PTHR47359:SF3">
    <property type="entry name" value="NLP_P60 DOMAIN-CONTAINING PROTEIN-RELATED"/>
    <property type="match status" value="1"/>
</dbReference>
<proteinExistence type="inferred from homology"/>
<feature type="coiled-coil region" evidence="5">
    <location>
        <begin position="56"/>
        <end position="118"/>
    </location>
</feature>
<keyword evidence="2" id="KW-0645">Protease</keyword>
<keyword evidence="4" id="KW-0788">Thiol protease</keyword>
<dbReference type="InterPro" id="IPR038765">
    <property type="entry name" value="Papain-like_cys_pep_sf"/>
</dbReference>
<protein>
    <submittedName>
        <fullName evidence="7">C40 family peptidase</fullName>
    </submittedName>
</protein>
<gene>
    <name evidence="7" type="ORF">GCM10010319_07360</name>
</gene>
<name>A0ABP3G3P9_9ACTN</name>
<dbReference type="PROSITE" id="PS51935">
    <property type="entry name" value="NLPC_P60"/>
    <property type="match status" value="1"/>
</dbReference>
<evidence type="ECO:0000256" key="2">
    <source>
        <dbReference type="ARBA" id="ARBA00022670"/>
    </source>
</evidence>
<comment type="caution">
    <text evidence="7">The sequence shown here is derived from an EMBL/GenBank/DDBJ whole genome shotgun (WGS) entry which is preliminary data.</text>
</comment>
<comment type="similarity">
    <text evidence="1">Belongs to the peptidase C40 family.</text>
</comment>
<dbReference type="InterPro" id="IPR051794">
    <property type="entry name" value="PG_Endopeptidase_C40"/>
</dbReference>
<organism evidence="7 8">
    <name type="scientific">Streptomyces blastmyceticus</name>
    <dbReference type="NCBI Taxonomy" id="68180"/>
    <lineage>
        <taxon>Bacteria</taxon>
        <taxon>Bacillati</taxon>
        <taxon>Actinomycetota</taxon>
        <taxon>Actinomycetes</taxon>
        <taxon>Kitasatosporales</taxon>
        <taxon>Streptomycetaceae</taxon>
        <taxon>Streptomyces</taxon>
    </lineage>
</organism>
<evidence type="ECO:0000256" key="5">
    <source>
        <dbReference type="SAM" id="Coils"/>
    </source>
</evidence>
<dbReference type="SUPFAM" id="SSF54001">
    <property type="entry name" value="Cysteine proteinases"/>
    <property type="match status" value="1"/>
</dbReference>
<dbReference type="PANTHER" id="PTHR47359">
    <property type="entry name" value="PEPTIDOGLYCAN DL-ENDOPEPTIDASE CWLO"/>
    <property type="match status" value="1"/>
</dbReference>
<keyword evidence="8" id="KW-1185">Reference proteome</keyword>
<reference evidence="8" key="1">
    <citation type="journal article" date="2019" name="Int. J. Syst. Evol. Microbiol.">
        <title>The Global Catalogue of Microorganisms (GCM) 10K type strain sequencing project: providing services to taxonomists for standard genome sequencing and annotation.</title>
        <authorList>
            <consortium name="The Broad Institute Genomics Platform"/>
            <consortium name="The Broad Institute Genome Sequencing Center for Infectious Disease"/>
            <person name="Wu L."/>
            <person name="Ma J."/>
        </authorList>
    </citation>
    <scope>NUCLEOTIDE SEQUENCE [LARGE SCALE GENOMIC DNA]</scope>
    <source>
        <strain evidence="8">JCM 4565</strain>
    </source>
</reference>
<accession>A0ABP3G3P9</accession>
<dbReference type="Proteomes" id="UP001500063">
    <property type="component" value="Unassembled WGS sequence"/>
</dbReference>
<evidence type="ECO:0000259" key="6">
    <source>
        <dbReference type="PROSITE" id="PS51935"/>
    </source>
</evidence>